<dbReference type="PANTHER" id="PTHR43586:SF8">
    <property type="entry name" value="CYSTEINE DESULFURASE 1, CHLOROPLASTIC"/>
    <property type="match status" value="1"/>
</dbReference>
<evidence type="ECO:0000256" key="6">
    <source>
        <dbReference type="ARBA" id="ARBA00022679"/>
    </source>
</evidence>
<dbReference type="InterPro" id="IPR015422">
    <property type="entry name" value="PyrdxlP-dep_Trfase_small"/>
</dbReference>
<evidence type="ECO:0000256" key="1">
    <source>
        <dbReference type="ARBA" id="ARBA00001933"/>
    </source>
</evidence>
<evidence type="ECO:0000256" key="5">
    <source>
        <dbReference type="ARBA" id="ARBA00021850"/>
    </source>
</evidence>
<dbReference type="InterPro" id="IPR016454">
    <property type="entry name" value="Cysteine_dSase"/>
</dbReference>
<protein>
    <recommendedName>
        <fullName evidence="5">Probable cysteine desulfurase</fullName>
        <ecNumber evidence="4">2.8.1.7</ecNumber>
    </recommendedName>
</protein>
<proteinExistence type="inferred from homology"/>
<dbReference type="InterPro" id="IPR015421">
    <property type="entry name" value="PyrdxlP-dep_Trfase_major"/>
</dbReference>
<dbReference type="FunCoup" id="A0A3N0VA28">
    <property type="interactions" value="497"/>
</dbReference>
<evidence type="ECO:0000256" key="7">
    <source>
        <dbReference type="ARBA" id="ARBA00022898"/>
    </source>
</evidence>
<comment type="similarity">
    <text evidence="3">Belongs to the class-V pyridoxal-phosphate-dependent aminotransferase family. Csd subfamily.</text>
</comment>
<dbReference type="Pfam" id="PF00266">
    <property type="entry name" value="Aminotran_5"/>
    <property type="match status" value="1"/>
</dbReference>
<evidence type="ECO:0000256" key="3">
    <source>
        <dbReference type="ARBA" id="ARBA00010447"/>
    </source>
</evidence>
<comment type="catalytic activity">
    <reaction evidence="8">
        <text>(sulfur carrier)-H + L-cysteine = (sulfur carrier)-SH + L-alanine</text>
        <dbReference type="Rhea" id="RHEA:43892"/>
        <dbReference type="Rhea" id="RHEA-COMP:14737"/>
        <dbReference type="Rhea" id="RHEA-COMP:14739"/>
        <dbReference type="ChEBI" id="CHEBI:29917"/>
        <dbReference type="ChEBI" id="CHEBI:35235"/>
        <dbReference type="ChEBI" id="CHEBI:57972"/>
        <dbReference type="ChEBI" id="CHEBI:64428"/>
        <dbReference type="EC" id="2.8.1.7"/>
    </reaction>
</comment>
<dbReference type="SUPFAM" id="SSF53383">
    <property type="entry name" value="PLP-dependent transferases"/>
    <property type="match status" value="1"/>
</dbReference>
<dbReference type="InterPro" id="IPR010970">
    <property type="entry name" value="Cys_dSase_SufS"/>
</dbReference>
<accession>A0A3N0VA28</accession>
<evidence type="ECO:0000313" key="10">
    <source>
        <dbReference type="EMBL" id="ROH89464.1"/>
    </source>
</evidence>
<evidence type="ECO:0000256" key="2">
    <source>
        <dbReference type="ARBA" id="ARBA00002824"/>
    </source>
</evidence>
<keyword evidence="7" id="KW-0663">Pyridoxal phosphate</keyword>
<dbReference type="AlphaFoldDB" id="A0A3N0VA28"/>
<dbReference type="CDD" id="cd06453">
    <property type="entry name" value="SufS_like"/>
    <property type="match status" value="1"/>
</dbReference>
<dbReference type="EMBL" id="RJVO01000004">
    <property type="protein sequence ID" value="ROH89464.1"/>
    <property type="molecule type" value="Genomic_DNA"/>
</dbReference>
<dbReference type="PIRSF" id="PIRSF005572">
    <property type="entry name" value="NifS"/>
    <property type="match status" value="1"/>
</dbReference>
<keyword evidence="11" id="KW-1185">Reference proteome</keyword>
<evidence type="ECO:0000313" key="11">
    <source>
        <dbReference type="Proteomes" id="UP000282106"/>
    </source>
</evidence>
<comment type="caution">
    <text evidence="10">The sequence shown here is derived from an EMBL/GenBank/DDBJ whole genome shotgun (WGS) entry which is preliminary data.</text>
</comment>
<dbReference type="InterPro" id="IPR015424">
    <property type="entry name" value="PyrdxlP-dep_Trfase"/>
</dbReference>
<dbReference type="RefSeq" id="WP_123211761.1">
    <property type="nucleotide sequence ID" value="NZ_RJVO01000004.1"/>
</dbReference>
<sequence>MSYGLDSSYPLERIRADFPILAQMVRGKRLAYLDNAATTQKPRAVIEAISRYYETSNANVHRAVHELAERATTQYEGARDRIARFFNAQREEVVFTRGSTEAINLVAYSFLRPLLKAGDEILVTGMEHHSNIVPWQLVAAERGASVLAAPVLDDGSLDFEGWKKLLSERTRFIAVVHVSNTLGTVNPVAEIIREAQARGIPVLVDGAQAVAHLPVDFAALGADFYTLSAHKLYGPTGFGCLLGRRERLEAMPPWHGGGDMIKTVSFAGSTWAEPPYRFEAGTPDMAGAIGLAAALDYVEALGLEQIAAQEHRVLEYATPRLREIPGLRLIGTATGKGGILSFVLEGAHAQDVGSILDMEGVAVRTGHHCTMPLMARYGVSATTRASLACYNGEDDIDQLVAALHKAVRLLRS</sequence>
<organism evidence="10 11">
    <name type="scientific">Stagnimonas aquatica</name>
    <dbReference type="NCBI Taxonomy" id="2689987"/>
    <lineage>
        <taxon>Bacteria</taxon>
        <taxon>Pseudomonadati</taxon>
        <taxon>Pseudomonadota</taxon>
        <taxon>Gammaproteobacteria</taxon>
        <taxon>Nevskiales</taxon>
        <taxon>Nevskiaceae</taxon>
        <taxon>Stagnimonas</taxon>
    </lineage>
</organism>
<feature type="domain" description="Aminotransferase class V" evidence="9">
    <location>
        <begin position="32"/>
        <end position="399"/>
    </location>
</feature>
<name>A0A3N0VA28_9GAMM</name>
<dbReference type="Gene3D" id="3.40.640.10">
    <property type="entry name" value="Type I PLP-dependent aspartate aminotransferase-like (Major domain)"/>
    <property type="match status" value="1"/>
</dbReference>
<evidence type="ECO:0000259" key="9">
    <source>
        <dbReference type="Pfam" id="PF00266"/>
    </source>
</evidence>
<dbReference type="InParanoid" id="A0A3N0VA28"/>
<gene>
    <name evidence="10" type="ORF">ED208_10000</name>
</gene>
<comment type="function">
    <text evidence="2">Catalyzes the removal of elemental sulfur and selenium atoms from L-cysteine, L-cystine, L-selenocysteine, and L-selenocystine to produce L-alanine.</text>
</comment>
<dbReference type="NCBIfam" id="TIGR01979">
    <property type="entry name" value="sufS"/>
    <property type="match status" value="1"/>
</dbReference>
<reference evidence="10 11" key="1">
    <citation type="submission" date="2018-10" db="EMBL/GenBank/DDBJ databases">
        <authorList>
            <person name="Chen W.-M."/>
        </authorList>
    </citation>
    <scope>NUCLEOTIDE SEQUENCE [LARGE SCALE GENOMIC DNA]</scope>
    <source>
        <strain evidence="10 11">THS-13</strain>
    </source>
</reference>
<dbReference type="EC" id="2.8.1.7" evidence="4"/>
<dbReference type="GO" id="GO:0006534">
    <property type="term" value="P:cysteine metabolic process"/>
    <property type="evidence" value="ECO:0007669"/>
    <property type="project" value="InterPro"/>
</dbReference>
<keyword evidence="6" id="KW-0808">Transferase</keyword>
<evidence type="ECO:0000256" key="4">
    <source>
        <dbReference type="ARBA" id="ARBA00012239"/>
    </source>
</evidence>
<dbReference type="PANTHER" id="PTHR43586">
    <property type="entry name" value="CYSTEINE DESULFURASE"/>
    <property type="match status" value="1"/>
</dbReference>
<comment type="cofactor">
    <cofactor evidence="1">
        <name>pyridoxal 5'-phosphate</name>
        <dbReference type="ChEBI" id="CHEBI:597326"/>
    </cofactor>
</comment>
<dbReference type="GO" id="GO:0031071">
    <property type="term" value="F:cysteine desulfurase activity"/>
    <property type="evidence" value="ECO:0007669"/>
    <property type="project" value="UniProtKB-EC"/>
</dbReference>
<dbReference type="GO" id="GO:0030170">
    <property type="term" value="F:pyridoxal phosphate binding"/>
    <property type="evidence" value="ECO:0007669"/>
    <property type="project" value="InterPro"/>
</dbReference>
<dbReference type="Proteomes" id="UP000282106">
    <property type="component" value="Unassembled WGS sequence"/>
</dbReference>
<dbReference type="Gene3D" id="3.90.1150.10">
    <property type="entry name" value="Aspartate Aminotransferase, domain 1"/>
    <property type="match status" value="1"/>
</dbReference>
<evidence type="ECO:0000256" key="8">
    <source>
        <dbReference type="ARBA" id="ARBA00050776"/>
    </source>
</evidence>
<dbReference type="InterPro" id="IPR000192">
    <property type="entry name" value="Aminotrans_V_dom"/>
</dbReference>